<protein>
    <submittedName>
        <fullName evidence="2">DUF1735 domain-containing protein</fullName>
    </submittedName>
</protein>
<sequence length="89" mass="9816">MILLATICSISGCQDDVETFDNKVYIDNDSKVGTILLKKEVESLERIIQTSVSKPAETDFVITCKAEPALVSTYNLACYDNAIILPEEN</sequence>
<organism evidence="2 3">
    <name type="scientific">Bacteroides xylanisolvens</name>
    <dbReference type="NCBI Taxonomy" id="371601"/>
    <lineage>
        <taxon>Bacteria</taxon>
        <taxon>Pseudomonadati</taxon>
        <taxon>Bacteroidota</taxon>
        <taxon>Bacteroidia</taxon>
        <taxon>Bacteroidales</taxon>
        <taxon>Bacteroidaceae</taxon>
        <taxon>Bacteroides</taxon>
    </lineage>
</organism>
<dbReference type="EMBL" id="JAIWYE010000033">
    <property type="protein sequence ID" value="MCA4705607.1"/>
    <property type="molecule type" value="Genomic_DNA"/>
</dbReference>
<evidence type="ECO:0000313" key="2">
    <source>
        <dbReference type="EMBL" id="MCA4705607.1"/>
    </source>
</evidence>
<name>A0AAW4SYA8_9BACE</name>
<gene>
    <name evidence="2" type="ORF">LD004_18555</name>
</gene>
<feature type="domain" description="BT-3987-like N-terminal" evidence="1">
    <location>
        <begin position="20"/>
        <end position="88"/>
    </location>
</feature>
<proteinExistence type="predicted"/>
<dbReference type="RefSeq" id="WP_225451047.1">
    <property type="nucleotide sequence ID" value="NZ_DAWCUS010000015.1"/>
</dbReference>
<evidence type="ECO:0000259" key="1">
    <source>
        <dbReference type="Pfam" id="PF08522"/>
    </source>
</evidence>
<dbReference type="InterPro" id="IPR013728">
    <property type="entry name" value="BT_3987-like_N"/>
</dbReference>
<dbReference type="Pfam" id="PF08522">
    <property type="entry name" value="BT_3987-like_N"/>
    <property type="match status" value="1"/>
</dbReference>
<dbReference type="AlphaFoldDB" id="A0AAW4SYA8"/>
<accession>A0AAW4SYA8</accession>
<reference evidence="2" key="1">
    <citation type="submission" date="2023-08" db="EMBL/GenBank/DDBJ databases">
        <title>Mucin Metabolism Genes Underlie the Key Renovations of Bacteroides xylanisolvens Genomes in Captive Great Apes.</title>
        <authorList>
            <person name="Nishida A.H."/>
        </authorList>
    </citation>
    <scope>NUCLEOTIDE SEQUENCE</scope>
    <source>
        <strain evidence="2">P13.H9</strain>
    </source>
</reference>
<comment type="caution">
    <text evidence="2">The sequence shown here is derived from an EMBL/GenBank/DDBJ whole genome shotgun (WGS) entry which is preliminary data.</text>
</comment>
<evidence type="ECO:0000313" key="3">
    <source>
        <dbReference type="Proteomes" id="UP001198461"/>
    </source>
</evidence>
<dbReference type="Proteomes" id="UP001198461">
    <property type="component" value="Unassembled WGS sequence"/>
</dbReference>